<dbReference type="Proteomes" id="UP000032142">
    <property type="component" value="Unassembled WGS sequence"/>
</dbReference>
<organism evidence="2 3">
    <name type="scientific">Gossypium arboreum</name>
    <name type="common">Tree cotton</name>
    <name type="synonym">Gossypium nanking</name>
    <dbReference type="NCBI Taxonomy" id="29729"/>
    <lineage>
        <taxon>Eukaryota</taxon>
        <taxon>Viridiplantae</taxon>
        <taxon>Streptophyta</taxon>
        <taxon>Embryophyta</taxon>
        <taxon>Tracheophyta</taxon>
        <taxon>Spermatophyta</taxon>
        <taxon>Magnoliopsida</taxon>
        <taxon>eudicotyledons</taxon>
        <taxon>Gunneridae</taxon>
        <taxon>Pentapetalae</taxon>
        <taxon>rosids</taxon>
        <taxon>malvids</taxon>
        <taxon>Malvales</taxon>
        <taxon>Malvaceae</taxon>
        <taxon>Malvoideae</taxon>
        <taxon>Gossypium</taxon>
    </lineage>
</organism>
<name>A0A0B0PI17_GOSAR</name>
<dbReference type="AlphaFoldDB" id="A0A0B0PI17"/>
<gene>
    <name evidence="2" type="ORF">F383_31200</name>
</gene>
<evidence type="ECO:0000313" key="2">
    <source>
        <dbReference type="EMBL" id="KHG24552.1"/>
    </source>
</evidence>
<reference evidence="3" key="1">
    <citation type="submission" date="2014-09" db="EMBL/GenBank/DDBJ databases">
        <authorList>
            <person name="Mudge J."/>
            <person name="Ramaraj T."/>
            <person name="Lindquist I.E."/>
            <person name="Bharti A.K."/>
            <person name="Sundararajan A."/>
            <person name="Cameron C.T."/>
            <person name="Woodward J.E."/>
            <person name="May G.D."/>
            <person name="Brubaker C."/>
            <person name="Broadhvest J."/>
            <person name="Wilkins T.A."/>
        </authorList>
    </citation>
    <scope>NUCLEOTIDE SEQUENCE</scope>
    <source>
        <strain evidence="3">cv. AKA8401</strain>
    </source>
</reference>
<accession>A0A0B0PI17</accession>
<keyword evidence="1" id="KW-1133">Transmembrane helix</keyword>
<keyword evidence="1" id="KW-0472">Membrane</keyword>
<keyword evidence="3" id="KW-1185">Reference proteome</keyword>
<evidence type="ECO:0000256" key="1">
    <source>
        <dbReference type="SAM" id="Phobius"/>
    </source>
</evidence>
<proteinExistence type="predicted"/>
<evidence type="ECO:0000313" key="3">
    <source>
        <dbReference type="Proteomes" id="UP000032142"/>
    </source>
</evidence>
<keyword evidence="1" id="KW-0812">Transmembrane</keyword>
<protein>
    <submittedName>
        <fullName evidence="2">Cobalt transport CbiM</fullName>
    </submittedName>
</protein>
<feature type="transmembrane region" description="Helical" evidence="1">
    <location>
        <begin position="41"/>
        <end position="61"/>
    </location>
</feature>
<sequence length="101" mass="12000">MPYSDFKTSSDLGIIGDCIILSNHHFGTFELMVWSYGMYRIMVMLMACEWLCFGLYIYLVVRLGLIWLVWLCIYKCVYGLYYEVCGIGIMLVNWNKMMYLR</sequence>
<feature type="transmembrane region" description="Helical" evidence="1">
    <location>
        <begin position="67"/>
        <end position="92"/>
    </location>
</feature>
<dbReference type="EMBL" id="KN429209">
    <property type="protein sequence ID" value="KHG24552.1"/>
    <property type="molecule type" value="Genomic_DNA"/>
</dbReference>